<dbReference type="SUPFAM" id="SSF58113">
    <property type="entry name" value="Apolipoprotein A-I"/>
    <property type="match status" value="1"/>
</dbReference>
<feature type="compositionally biased region" description="Basic and acidic residues" evidence="1">
    <location>
        <begin position="99"/>
        <end position="108"/>
    </location>
</feature>
<dbReference type="EMBL" id="JBHSCY010000001">
    <property type="protein sequence ID" value="MFC4267436.1"/>
    <property type="molecule type" value="Genomic_DNA"/>
</dbReference>
<dbReference type="Gene3D" id="1.20.120.20">
    <property type="entry name" value="Apolipoprotein"/>
    <property type="match status" value="1"/>
</dbReference>
<dbReference type="RefSeq" id="WP_377407325.1">
    <property type="nucleotide sequence ID" value="NZ_JBHSCY010000001.1"/>
</dbReference>
<feature type="transmembrane region" description="Helical" evidence="2">
    <location>
        <begin position="6"/>
        <end position="23"/>
    </location>
</feature>
<dbReference type="Pfam" id="PF12732">
    <property type="entry name" value="YtxH"/>
    <property type="match status" value="1"/>
</dbReference>
<keyword evidence="4" id="KW-1185">Reference proteome</keyword>
<protein>
    <submittedName>
        <fullName evidence="3">YtxH domain-containing protein</fullName>
    </submittedName>
</protein>
<accession>A0ABV8R4X7</accession>
<reference evidence="4" key="1">
    <citation type="journal article" date="2019" name="Int. J. Syst. Evol. Microbiol.">
        <title>The Global Catalogue of Microorganisms (GCM) 10K type strain sequencing project: providing services to taxonomists for standard genome sequencing and annotation.</title>
        <authorList>
            <consortium name="The Broad Institute Genomics Platform"/>
            <consortium name="The Broad Institute Genome Sequencing Center for Infectious Disease"/>
            <person name="Wu L."/>
            <person name="Ma J."/>
        </authorList>
    </citation>
    <scope>NUCLEOTIDE SEQUENCE [LARGE SCALE GENOMIC DNA]</scope>
    <source>
        <strain evidence="4">CECT 8655</strain>
    </source>
</reference>
<dbReference type="PANTHER" id="PTHR35792:SF2">
    <property type="entry name" value="GENERAL STRESS PROTEIN"/>
    <property type="match status" value="1"/>
</dbReference>
<dbReference type="Proteomes" id="UP001595826">
    <property type="component" value="Unassembled WGS sequence"/>
</dbReference>
<evidence type="ECO:0000256" key="1">
    <source>
        <dbReference type="SAM" id="MobiDB-lite"/>
    </source>
</evidence>
<dbReference type="PANTHER" id="PTHR35792">
    <property type="entry name" value="GENERAL STRESS PROTEIN"/>
    <property type="match status" value="1"/>
</dbReference>
<evidence type="ECO:0000313" key="4">
    <source>
        <dbReference type="Proteomes" id="UP001595826"/>
    </source>
</evidence>
<keyword evidence="2" id="KW-0812">Transmembrane</keyword>
<dbReference type="InterPro" id="IPR052928">
    <property type="entry name" value="Desiccation-related_membrane"/>
</dbReference>
<feature type="compositionally biased region" description="Polar residues" evidence="1">
    <location>
        <begin position="114"/>
        <end position="126"/>
    </location>
</feature>
<comment type="caution">
    <text evidence="3">The sequence shown here is derived from an EMBL/GenBank/DDBJ whole genome shotgun (WGS) entry which is preliminary data.</text>
</comment>
<keyword evidence="2" id="KW-0472">Membrane</keyword>
<name>A0ABV8R4X7_9FLAO</name>
<evidence type="ECO:0000256" key="2">
    <source>
        <dbReference type="SAM" id="Phobius"/>
    </source>
</evidence>
<proteinExistence type="predicted"/>
<evidence type="ECO:0000313" key="3">
    <source>
        <dbReference type="EMBL" id="MFC4267436.1"/>
    </source>
</evidence>
<feature type="region of interest" description="Disordered" evidence="1">
    <location>
        <begin position="99"/>
        <end position="126"/>
    </location>
</feature>
<sequence>MSNFSDILLGTAIGAALGILFAPDKGENTRRKLRDEALKAKDKIEESASEIKDQVSSTVNTKKANLESQLEEVMSNMSYKAEDVISTLEQKLSELKAKNKQLQKDGKTEFATANGGSINKNTNKTI</sequence>
<organism evidence="3 4">
    <name type="scientific">Polaribacter marinivivus</name>
    <dbReference type="NCBI Taxonomy" id="1524260"/>
    <lineage>
        <taxon>Bacteria</taxon>
        <taxon>Pseudomonadati</taxon>
        <taxon>Bacteroidota</taxon>
        <taxon>Flavobacteriia</taxon>
        <taxon>Flavobacteriales</taxon>
        <taxon>Flavobacteriaceae</taxon>
    </lineage>
</organism>
<dbReference type="InterPro" id="IPR024623">
    <property type="entry name" value="YtxH"/>
</dbReference>
<gene>
    <name evidence="3" type="ORF">ACFOWD_00835</name>
</gene>
<keyword evidence="2" id="KW-1133">Transmembrane helix</keyword>